<keyword evidence="2" id="KW-0660">Purine salvage</keyword>
<evidence type="ECO:0000259" key="3">
    <source>
        <dbReference type="Pfam" id="PF00156"/>
    </source>
</evidence>
<dbReference type="GO" id="GO:0006166">
    <property type="term" value="P:purine ribonucleoside salvage"/>
    <property type="evidence" value="ECO:0007669"/>
    <property type="project" value="UniProtKB-KW"/>
</dbReference>
<reference evidence="4" key="1">
    <citation type="journal article" date="2020" name="mSystems">
        <title>Genome- and Community-Level Interaction Insights into Carbon Utilization and Element Cycling Functions of Hydrothermarchaeota in Hydrothermal Sediment.</title>
        <authorList>
            <person name="Zhou Z."/>
            <person name="Liu Y."/>
            <person name="Xu W."/>
            <person name="Pan J."/>
            <person name="Luo Z.H."/>
            <person name="Li M."/>
        </authorList>
    </citation>
    <scope>NUCLEOTIDE SEQUENCE [LARGE SCALE GENOMIC DNA]</scope>
    <source>
        <strain evidence="4">SpSt-1056</strain>
    </source>
</reference>
<protein>
    <recommendedName>
        <fullName evidence="3">Phosphoribosyltransferase domain-containing protein</fullName>
    </recommendedName>
</protein>
<name>A0A7C5LCT5_CALS0</name>
<accession>A0A7C5LCT5</accession>
<evidence type="ECO:0000256" key="1">
    <source>
        <dbReference type="ARBA" id="ARBA00022679"/>
    </source>
</evidence>
<dbReference type="InterPro" id="IPR029057">
    <property type="entry name" value="PRTase-like"/>
</dbReference>
<organism evidence="4">
    <name type="scientific">Caldiarchaeum subterraneum</name>
    <dbReference type="NCBI Taxonomy" id="311458"/>
    <lineage>
        <taxon>Archaea</taxon>
        <taxon>Nitrososphaerota</taxon>
        <taxon>Candidatus Caldarchaeales</taxon>
        <taxon>Candidatus Caldarchaeaceae</taxon>
        <taxon>Candidatus Caldarchaeum</taxon>
    </lineage>
</organism>
<dbReference type="PANTHER" id="PTHR43864:SF1">
    <property type="entry name" value="XANTHINE PHOSPHORIBOSYLTRANSFERASE"/>
    <property type="match status" value="1"/>
</dbReference>
<dbReference type="Gene3D" id="3.40.50.2020">
    <property type="match status" value="1"/>
</dbReference>
<dbReference type="CDD" id="cd06223">
    <property type="entry name" value="PRTases_typeI"/>
    <property type="match status" value="1"/>
</dbReference>
<comment type="caution">
    <text evidence="4">The sequence shown here is derived from an EMBL/GenBank/DDBJ whole genome shotgun (WGS) entry which is preliminary data.</text>
</comment>
<dbReference type="AlphaFoldDB" id="A0A7C5LCT5"/>
<dbReference type="GO" id="GO:0016740">
    <property type="term" value="F:transferase activity"/>
    <property type="evidence" value="ECO:0007669"/>
    <property type="project" value="UniProtKB-KW"/>
</dbReference>
<sequence length="218" mass="23893">MDVNTHQQLLASLLNGIKTGSSIQVKKIGGQKILRVAWLNILHDPKVFQALAKAIADDVARRNYVFDAIASIETSGAKYGIALSYELGKPYFSIHKAGKVVFEEPLSVDEKSVTEDRMVTLYLDRAVASTFKRVLLVDDIRRSSRTLNAAVDLLGKCNVEVVACYVILDLAFAGHPLPSKIPPENYHPLFVIGDVDDRGRCSVVEGLVPRQLGQMACA</sequence>
<evidence type="ECO:0000256" key="2">
    <source>
        <dbReference type="ARBA" id="ARBA00022726"/>
    </source>
</evidence>
<keyword evidence="1" id="KW-0808">Transferase</keyword>
<dbReference type="InterPro" id="IPR000836">
    <property type="entry name" value="PRTase_dom"/>
</dbReference>
<dbReference type="Pfam" id="PF00156">
    <property type="entry name" value="Pribosyltran"/>
    <property type="match status" value="1"/>
</dbReference>
<dbReference type="PANTHER" id="PTHR43864">
    <property type="entry name" value="HYPOXANTHINE/GUANINE PHOSPHORIBOSYLTRANSFERASE"/>
    <property type="match status" value="1"/>
</dbReference>
<dbReference type="SUPFAM" id="SSF53271">
    <property type="entry name" value="PRTase-like"/>
    <property type="match status" value="1"/>
</dbReference>
<dbReference type="InterPro" id="IPR050118">
    <property type="entry name" value="Pur/Pyrimidine_PRTase"/>
</dbReference>
<feature type="domain" description="Phosphoribosyltransferase" evidence="3">
    <location>
        <begin position="38"/>
        <end position="169"/>
    </location>
</feature>
<proteinExistence type="predicted"/>
<gene>
    <name evidence="4" type="ORF">ENM11_05555</name>
</gene>
<evidence type="ECO:0000313" key="4">
    <source>
        <dbReference type="EMBL" id="HHK68601.1"/>
    </source>
</evidence>
<dbReference type="EMBL" id="DRWN01000045">
    <property type="protein sequence ID" value="HHK68601.1"/>
    <property type="molecule type" value="Genomic_DNA"/>
</dbReference>